<comment type="similarity">
    <text evidence="1 3">Belongs to the pseudouridine synthase RsuA family.</text>
</comment>
<dbReference type="InterPro" id="IPR020094">
    <property type="entry name" value="TruA/RsuA/RluB/E/F_N"/>
</dbReference>
<dbReference type="PANTHER" id="PTHR47683">
    <property type="entry name" value="PSEUDOURIDINE SYNTHASE FAMILY PROTEIN-RELATED"/>
    <property type="match status" value="1"/>
</dbReference>
<sequence>MPVEVTPANSPTSSSIEKSHHHYKIFKPHGFLSQFVPETRKSKQLLGELADFPLGVMAIGRLDHDSEGLLLLTTDGMVSHQVRSKKVDKEYYVQIDGNIDDEAIRKLQQGVEIGIKGDKYLTLPCKVFKIDGEPDIPGNGKKVRDPRHGPMSWISITISEGKNRQIRKMTAAAGFPTMRLVRVRIGKIHLSNMLPGEVTELSQITGVL</sequence>
<dbReference type="RefSeq" id="WP_142872094.1">
    <property type="nucleotide sequence ID" value="NZ_CP045503.2"/>
</dbReference>
<evidence type="ECO:0000256" key="2">
    <source>
        <dbReference type="ARBA" id="ARBA00023235"/>
    </source>
</evidence>
<dbReference type="InterPro" id="IPR018496">
    <property type="entry name" value="PsdUridine_synth_RsuA/RluB_CS"/>
</dbReference>
<evidence type="ECO:0000256" key="1">
    <source>
        <dbReference type="ARBA" id="ARBA00008348"/>
    </source>
</evidence>
<dbReference type="InterPro" id="IPR042092">
    <property type="entry name" value="PsdUridine_s_RsuA/RluB/E/F_cat"/>
</dbReference>
<gene>
    <name evidence="5" type="ORF">FM038_004190</name>
</gene>
<dbReference type="EMBL" id="CP045503">
    <property type="protein sequence ID" value="QPG56716.1"/>
    <property type="molecule type" value="Genomic_DNA"/>
</dbReference>
<proteinExistence type="inferred from homology"/>
<reference evidence="5" key="1">
    <citation type="submission" date="2021-07" db="EMBL/GenBank/DDBJ databases">
        <title>Shewanella sp. YLB-07 whole genome sequence.</title>
        <authorList>
            <person name="Yu L."/>
        </authorList>
    </citation>
    <scope>NUCLEOTIDE SEQUENCE</scope>
    <source>
        <strain evidence="5">YLB-08</strain>
    </source>
</reference>
<dbReference type="InterPro" id="IPR050343">
    <property type="entry name" value="RsuA_PseudoU_synthase"/>
</dbReference>
<protein>
    <recommendedName>
        <fullName evidence="3">Pseudouridine synthase</fullName>
        <ecNumber evidence="3">5.4.99.-</ecNumber>
    </recommendedName>
</protein>
<keyword evidence="2 3" id="KW-0413">Isomerase</keyword>
<organism evidence="5 6">
    <name type="scientific">Shewanella eurypsychrophilus</name>
    <dbReference type="NCBI Taxonomy" id="2593656"/>
    <lineage>
        <taxon>Bacteria</taxon>
        <taxon>Pseudomonadati</taxon>
        <taxon>Pseudomonadota</taxon>
        <taxon>Gammaproteobacteria</taxon>
        <taxon>Alteromonadales</taxon>
        <taxon>Shewanellaceae</taxon>
        <taxon>Shewanella</taxon>
    </lineage>
</organism>
<dbReference type="InterPro" id="IPR020103">
    <property type="entry name" value="PsdUridine_synth_cat_dom_sf"/>
</dbReference>
<dbReference type="PROSITE" id="PS01149">
    <property type="entry name" value="PSI_RSU"/>
    <property type="match status" value="1"/>
</dbReference>
<evidence type="ECO:0000313" key="5">
    <source>
        <dbReference type="EMBL" id="QPG56716.1"/>
    </source>
</evidence>
<dbReference type="NCBIfam" id="TIGR00093">
    <property type="entry name" value="pseudouridine synthase"/>
    <property type="match status" value="1"/>
</dbReference>
<dbReference type="InterPro" id="IPR006145">
    <property type="entry name" value="PsdUridine_synth_RsuA/RluA"/>
</dbReference>
<feature type="domain" description="Pseudouridine synthase RsuA/RluA-like" evidence="4">
    <location>
        <begin position="26"/>
        <end position="172"/>
    </location>
</feature>
<dbReference type="Gene3D" id="3.30.70.1560">
    <property type="entry name" value="Alpha-L RNA-binding motif"/>
    <property type="match status" value="1"/>
</dbReference>
<dbReference type="SUPFAM" id="SSF55120">
    <property type="entry name" value="Pseudouridine synthase"/>
    <property type="match status" value="1"/>
</dbReference>
<dbReference type="Pfam" id="PF00849">
    <property type="entry name" value="PseudoU_synth_2"/>
    <property type="match status" value="1"/>
</dbReference>
<keyword evidence="6" id="KW-1185">Reference proteome</keyword>
<dbReference type="EC" id="5.4.99.-" evidence="3"/>
<dbReference type="PANTHER" id="PTHR47683:SF2">
    <property type="entry name" value="RNA-BINDING S4 DOMAIN-CONTAINING PROTEIN"/>
    <property type="match status" value="1"/>
</dbReference>
<evidence type="ECO:0000313" key="6">
    <source>
        <dbReference type="Proteomes" id="UP000316416"/>
    </source>
</evidence>
<name>A0ABX6V2C1_9GAMM</name>
<accession>A0ABX6V2C1</accession>
<evidence type="ECO:0000259" key="4">
    <source>
        <dbReference type="Pfam" id="PF00849"/>
    </source>
</evidence>
<evidence type="ECO:0000256" key="3">
    <source>
        <dbReference type="RuleBase" id="RU003887"/>
    </source>
</evidence>
<dbReference type="InterPro" id="IPR000748">
    <property type="entry name" value="PsdUridine_synth_RsuA/RluB/E/F"/>
</dbReference>
<dbReference type="Gene3D" id="3.30.70.580">
    <property type="entry name" value="Pseudouridine synthase I, catalytic domain, N-terminal subdomain"/>
    <property type="match status" value="1"/>
</dbReference>
<dbReference type="Proteomes" id="UP000316416">
    <property type="component" value="Chromosome"/>
</dbReference>